<evidence type="ECO:0000313" key="3">
    <source>
        <dbReference type="Proteomes" id="UP000632125"/>
    </source>
</evidence>
<evidence type="ECO:0000313" key="2">
    <source>
        <dbReference type="EMBL" id="MBD2872977.1"/>
    </source>
</evidence>
<dbReference type="PROSITE" id="PS50231">
    <property type="entry name" value="RICIN_B_LECTIN"/>
    <property type="match status" value="1"/>
</dbReference>
<dbReference type="Proteomes" id="UP000632125">
    <property type="component" value="Unassembled WGS sequence"/>
</dbReference>
<dbReference type="SMART" id="SM00458">
    <property type="entry name" value="RICIN"/>
    <property type="match status" value="1"/>
</dbReference>
<sequence>MHVRKKVKITALSLALLILASILLPGFKLFAAPGMAWPANTATVFAPSSGGVWYPRLLKLSNNEILASFDTNAGGGNTRVMVSRSKDGGHSWSAAVTAAADASGNVGNGQMLQLPSGEIWLSYRLVVQSGSTYTTYLRTKKSTDGGVTWSDLANGQIGMTTANSFKGLWEPHLIMIGNTVAVHYADDSPAAVGTTGQQKLMMKTWTGSGWSSGSVVSDGVAAGSRDGMPVVTQMANGKYMLVFEATDVAGHPFVVKYKISDDGYNWNVPRQTLYIPSKTGKKAGAPFVARLGDGRLLASFQTDNDSVNTGDAYSSMYTMISADNGATWQFRTNIFPVSNTTNANWNALLPVDDTHVLAATSANYPSSGVYVRFGHAVTPSNTNLVTNPGFETANVSGWTTYGDDFPARILVHGTNDGVGLPAADGNHFIGLAGTSGPATAYVGQTISGLDNGSYTMRAYMRSSGGQNACIMEAKDYGGAMRQTACPVTVNWTQVTISNIAVTNGQATIGFYVSNSSASQWADIDRVEFIRSDAYNGVASGGIYKLINSNSGKALEVDAWGTANGSNVQIWTEGASQANQLWQLTHVGGGAYKLINVHSGKALEVDAWGTANGSNVQIWDYSSQHWRIVDTGSGYMKLIDANSGRALDVAGSGTANGTNVQIWDDLAGGAQRWKLVRVS</sequence>
<protein>
    <submittedName>
        <fullName evidence="2">RICIN domain-containing protein</fullName>
    </submittedName>
</protein>
<keyword evidence="3" id="KW-1185">Reference proteome</keyword>
<dbReference type="PANTHER" id="PTHR38792:SF3">
    <property type="entry name" value="BNR_ASP-BOX REPEAT DOMAIN PROTEIN (AFU_ORTHOLOGUE AFUA_7G06430)-RELATED"/>
    <property type="match status" value="1"/>
</dbReference>
<proteinExistence type="predicted"/>
<reference evidence="2" key="1">
    <citation type="submission" date="2020-09" db="EMBL/GenBank/DDBJ databases">
        <title>A novel bacterium of genus Paenibacillus, isolated from South China Sea.</title>
        <authorList>
            <person name="Huang H."/>
            <person name="Mo K."/>
            <person name="Hu Y."/>
        </authorList>
    </citation>
    <scope>NUCLEOTIDE SEQUENCE</scope>
    <source>
        <strain evidence="2">IB182493</strain>
    </source>
</reference>
<dbReference type="Pfam" id="PF13088">
    <property type="entry name" value="BNR_2"/>
    <property type="match status" value="1"/>
</dbReference>
<dbReference type="Gene3D" id="2.120.10.10">
    <property type="match status" value="1"/>
</dbReference>
<dbReference type="Gene3D" id="2.80.10.50">
    <property type="match status" value="1"/>
</dbReference>
<organism evidence="2 3">
    <name type="scientific">Paenibacillus arenilitoris</name>
    <dbReference type="NCBI Taxonomy" id="2772299"/>
    <lineage>
        <taxon>Bacteria</taxon>
        <taxon>Bacillati</taxon>
        <taxon>Bacillota</taxon>
        <taxon>Bacilli</taxon>
        <taxon>Bacillales</taxon>
        <taxon>Paenibacillaceae</taxon>
        <taxon>Paenibacillus</taxon>
    </lineage>
</organism>
<name>A0A927CTJ4_9BACL</name>
<dbReference type="InterPro" id="IPR036278">
    <property type="entry name" value="Sialidase_sf"/>
</dbReference>
<dbReference type="PANTHER" id="PTHR38792">
    <property type="entry name" value="BNR/ASP-BOX REPEAT DOMAIN PROTEIN (AFU_ORTHOLOGUE AFUA_7G06430)-RELATED"/>
    <property type="match status" value="1"/>
</dbReference>
<gene>
    <name evidence="2" type="ORF">IDH41_30900</name>
</gene>
<dbReference type="InterPro" id="IPR000772">
    <property type="entry name" value="Ricin_B_lectin"/>
</dbReference>
<comment type="caution">
    <text evidence="2">The sequence shown here is derived from an EMBL/GenBank/DDBJ whole genome shotgun (WGS) entry which is preliminary data.</text>
</comment>
<accession>A0A927CTJ4</accession>
<dbReference type="Pfam" id="PF14200">
    <property type="entry name" value="RicinB_lectin_2"/>
    <property type="match status" value="2"/>
</dbReference>
<dbReference type="CDD" id="cd00161">
    <property type="entry name" value="beta-trefoil_Ricin-like"/>
    <property type="match status" value="1"/>
</dbReference>
<evidence type="ECO:0000259" key="1">
    <source>
        <dbReference type="SMART" id="SM00458"/>
    </source>
</evidence>
<feature type="domain" description="Ricin B lectin" evidence="1">
    <location>
        <begin position="540"/>
        <end position="675"/>
    </location>
</feature>
<dbReference type="Gene3D" id="2.60.120.260">
    <property type="entry name" value="Galactose-binding domain-like"/>
    <property type="match status" value="1"/>
</dbReference>
<dbReference type="InterPro" id="IPR011040">
    <property type="entry name" value="Sialidase"/>
</dbReference>
<dbReference type="CDD" id="cd15482">
    <property type="entry name" value="Sialidase_non-viral"/>
    <property type="match status" value="1"/>
</dbReference>
<dbReference type="SUPFAM" id="SSF50939">
    <property type="entry name" value="Sialidases"/>
    <property type="match status" value="1"/>
</dbReference>
<dbReference type="InterPro" id="IPR035992">
    <property type="entry name" value="Ricin_B-like_lectins"/>
</dbReference>
<dbReference type="RefSeq" id="WP_190868181.1">
    <property type="nucleotide sequence ID" value="NZ_JACXIY010000072.1"/>
</dbReference>
<dbReference type="AlphaFoldDB" id="A0A927CTJ4"/>
<dbReference type="EMBL" id="JACXIY010000072">
    <property type="protein sequence ID" value="MBD2872977.1"/>
    <property type="molecule type" value="Genomic_DNA"/>
</dbReference>
<dbReference type="SUPFAM" id="SSF50370">
    <property type="entry name" value="Ricin B-like lectins"/>
    <property type="match status" value="1"/>
</dbReference>